<dbReference type="Proteomes" id="UP000306102">
    <property type="component" value="Unassembled WGS sequence"/>
</dbReference>
<dbReference type="InterPro" id="IPR051831">
    <property type="entry name" value="Bromodomain_contain_prot"/>
</dbReference>
<evidence type="ECO:0000313" key="5">
    <source>
        <dbReference type="Proteomes" id="UP000306102"/>
    </source>
</evidence>
<comment type="caution">
    <text evidence="4">The sequence shown here is derived from an EMBL/GenBank/DDBJ whole genome shotgun (WGS) entry which is preliminary data.</text>
</comment>
<name>A0A4S4DQQ8_CAMSN</name>
<gene>
    <name evidence="4" type="ORF">TEA_004674</name>
</gene>
<dbReference type="SUPFAM" id="SSF47370">
    <property type="entry name" value="Bromodomain"/>
    <property type="match status" value="1"/>
</dbReference>
<dbReference type="AlphaFoldDB" id="A0A4S4DQQ8"/>
<evidence type="ECO:0000256" key="1">
    <source>
        <dbReference type="ARBA" id="ARBA00023117"/>
    </source>
</evidence>
<evidence type="ECO:0000256" key="2">
    <source>
        <dbReference type="PROSITE-ProRule" id="PRU00035"/>
    </source>
</evidence>
<sequence length="139" mass="15974">MEQVGGDKVEDMDDGMTRMIGLDAPFGVIDKRSFDNGGQMKIIEGEQQKGNQMMDKASNVAQSTKESLQELIASLNFNCRKYTYGVFPEPVDPNEFPDYHEIIEHPMDFRTVRKKLEGCYSNLDEFQVGFELWADLWFC</sequence>
<dbReference type="InterPro" id="IPR036427">
    <property type="entry name" value="Bromodomain-like_sf"/>
</dbReference>
<protein>
    <recommendedName>
        <fullName evidence="3">Bromo domain-containing protein</fullName>
    </recommendedName>
</protein>
<dbReference type="PANTHER" id="PTHR22881">
    <property type="entry name" value="BROMODOMAIN CONTAINING PROTEIN"/>
    <property type="match status" value="1"/>
</dbReference>
<accession>A0A4S4DQQ8</accession>
<proteinExistence type="predicted"/>
<dbReference type="Pfam" id="PF00439">
    <property type="entry name" value="Bromodomain"/>
    <property type="match status" value="1"/>
</dbReference>
<organism evidence="4 5">
    <name type="scientific">Camellia sinensis var. sinensis</name>
    <name type="common">China tea</name>
    <dbReference type="NCBI Taxonomy" id="542762"/>
    <lineage>
        <taxon>Eukaryota</taxon>
        <taxon>Viridiplantae</taxon>
        <taxon>Streptophyta</taxon>
        <taxon>Embryophyta</taxon>
        <taxon>Tracheophyta</taxon>
        <taxon>Spermatophyta</taxon>
        <taxon>Magnoliopsida</taxon>
        <taxon>eudicotyledons</taxon>
        <taxon>Gunneridae</taxon>
        <taxon>Pentapetalae</taxon>
        <taxon>asterids</taxon>
        <taxon>Ericales</taxon>
        <taxon>Theaceae</taxon>
        <taxon>Camellia</taxon>
    </lineage>
</organism>
<feature type="domain" description="Bromo" evidence="3">
    <location>
        <begin position="87"/>
        <end position="132"/>
    </location>
</feature>
<dbReference type="PANTHER" id="PTHR22881:SF27">
    <property type="entry name" value="BROMODOMAIN CONTAINING 7_9"/>
    <property type="match status" value="1"/>
</dbReference>
<dbReference type="Gene3D" id="1.20.920.10">
    <property type="entry name" value="Bromodomain-like"/>
    <property type="match status" value="1"/>
</dbReference>
<evidence type="ECO:0000313" key="4">
    <source>
        <dbReference type="EMBL" id="THG04596.1"/>
    </source>
</evidence>
<dbReference type="InterPro" id="IPR001487">
    <property type="entry name" value="Bromodomain"/>
</dbReference>
<dbReference type="EMBL" id="SDRB02010740">
    <property type="protein sequence ID" value="THG04596.1"/>
    <property type="molecule type" value="Genomic_DNA"/>
</dbReference>
<dbReference type="CDD" id="cd04369">
    <property type="entry name" value="Bromodomain"/>
    <property type="match status" value="1"/>
</dbReference>
<keyword evidence="1 2" id="KW-0103">Bromodomain</keyword>
<dbReference type="PROSITE" id="PS50014">
    <property type="entry name" value="BROMODOMAIN_2"/>
    <property type="match status" value="1"/>
</dbReference>
<keyword evidence="5" id="KW-1185">Reference proteome</keyword>
<dbReference type="STRING" id="542762.A0A4S4DQQ8"/>
<reference evidence="4 5" key="1">
    <citation type="journal article" date="2018" name="Proc. Natl. Acad. Sci. U.S.A.">
        <title>Draft genome sequence of Camellia sinensis var. sinensis provides insights into the evolution of the tea genome and tea quality.</title>
        <authorList>
            <person name="Wei C."/>
            <person name="Yang H."/>
            <person name="Wang S."/>
            <person name="Zhao J."/>
            <person name="Liu C."/>
            <person name="Gao L."/>
            <person name="Xia E."/>
            <person name="Lu Y."/>
            <person name="Tai Y."/>
            <person name="She G."/>
            <person name="Sun J."/>
            <person name="Cao H."/>
            <person name="Tong W."/>
            <person name="Gao Q."/>
            <person name="Li Y."/>
            <person name="Deng W."/>
            <person name="Jiang X."/>
            <person name="Wang W."/>
            <person name="Chen Q."/>
            <person name="Zhang S."/>
            <person name="Li H."/>
            <person name="Wu J."/>
            <person name="Wang P."/>
            <person name="Li P."/>
            <person name="Shi C."/>
            <person name="Zheng F."/>
            <person name="Jian J."/>
            <person name="Huang B."/>
            <person name="Shan D."/>
            <person name="Shi M."/>
            <person name="Fang C."/>
            <person name="Yue Y."/>
            <person name="Li F."/>
            <person name="Li D."/>
            <person name="Wei S."/>
            <person name="Han B."/>
            <person name="Jiang C."/>
            <person name="Yin Y."/>
            <person name="Xia T."/>
            <person name="Zhang Z."/>
            <person name="Bennetzen J.L."/>
            <person name="Zhao S."/>
            <person name="Wan X."/>
        </authorList>
    </citation>
    <scope>NUCLEOTIDE SEQUENCE [LARGE SCALE GENOMIC DNA]</scope>
    <source>
        <strain evidence="5">cv. Shuchazao</strain>
        <tissue evidence="4">Leaf</tissue>
    </source>
</reference>
<evidence type="ECO:0000259" key="3">
    <source>
        <dbReference type="PROSITE" id="PS50014"/>
    </source>
</evidence>